<proteinExistence type="predicted"/>
<reference evidence="3" key="1">
    <citation type="submission" date="2016-05" db="EMBL/GenBank/DDBJ databases">
        <title>Comparative genomics of biotechnologically important yeasts.</title>
        <authorList>
            <consortium name="DOE Joint Genome Institute"/>
            <person name="Riley R."/>
            <person name="Haridas S."/>
            <person name="Wolfe K.H."/>
            <person name="Lopes M.R."/>
            <person name="Hittinger C.T."/>
            <person name="Goker M."/>
            <person name="Salamov A."/>
            <person name="Wisecaver J."/>
            <person name="Long T.M."/>
            <person name="Aerts A.L."/>
            <person name="Barry K."/>
            <person name="Choi C."/>
            <person name="Clum A."/>
            <person name="Coughlan A.Y."/>
            <person name="Deshpande S."/>
            <person name="Douglass A.P."/>
            <person name="Hanson S.J."/>
            <person name="Klenk H.-P."/>
            <person name="Labutti K."/>
            <person name="Lapidus A."/>
            <person name="Lindquist E."/>
            <person name="Lipzen A."/>
            <person name="Meier-Kolthoff J.P."/>
            <person name="Ohm R.A."/>
            <person name="Otillar R.P."/>
            <person name="Pangilinan J."/>
            <person name="Peng Y."/>
            <person name="Rokas A."/>
            <person name="Rosa C.A."/>
            <person name="Scheuner C."/>
            <person name="Sibirny A.A."/>
            <person name="Slot J.C."/>
            <person name="Stielow J.B."/>
            <person name="Sun H."/>
            <person name="Kurtzman C.P."/>
            <person name="Blackwell M."/>
            <person name="Grigoriev I.V."/>
            <person name="Jeffries T.W."/>
        </authorList>
    </citation>
    <scope>NUCLEOTIDE SEQUENCE [LARGE SCALE GENOMIC DNA]</scope>
    <source>
        <strain evidence="3">NRRL Y-2460</strain>
    </source>
</reference>
<dbReference type="EMBL" id="KV454012">
    <property type="protein sequence ID" value="ODV96904.1"/>
    <property type="molecule type" value="Genomic_DNA"/>
</dbReference>
<dbReference type="Proteomes" id="UP000094236">
    <property type="component" value="Unassembled WGS sequence"/>
</dbReference>
<evidence type="ECO:0000313" key="2">
    <source>
        <dbReference type="EMBL" id="ODV96904.1"/>
    </source>
</evidence>
<accession>A0A1E4TYU2</accession>
<organism evidence="2 3">
    <name type="scientific">Pachysolen tannophilus NRRL Y-2460</name>
    <dbReference type="NCBI Taxonomy" id="669874"/>
    <lineage>
        <taxon>Eukaryota</taxon>
        <taxon>Fungi</taxon>
        <taxon>Dikarya</taxon>
        <taxon>Ascomycota</taxon>
        <taxon>Saccharomycotina</taxon>
        <taxon>Pichiomycetes</taxon>
        <taxon>Pachysolenaceae</taxon>
        <taxon>Pachysolen</taxon>
    </lineage>
</organism>
<keyword evidence="3" id="KW-1185">Reference proteome</keyword>
<feature type="compositionally biased region" description="Basic and acidic residues" evidence="1">
    <location>
        <begin position="30"/>
        <end position="56"/>
    </location>
</feature>
<name>A0A1E4TYU2_PACTA</name>
<feature type="region of interest" description="Disordered" evidence="1">
    <location>
        <begin position="30"/>
        <end position="71"/>
    </location>
</feature>
<evidence type="ECO:0000313" key="3">
    <source>
        <dbReference type="Proteomes" id="UP000094236"/>
    </source>
</evidence>
<sequence length="71" mass="7471">MSNSAVVPKGVASDELFTVSSKANVDVDKIDEKFGKDVEDGKRVDGKTTEEPRASSKAELGIDDIGTDAEA</sequence>
<dbReference type="AlphaFoldDB" id="A0A1E4TYU2"/>
<evidence type="ECO:0000256" key="1">
    <source>
        <dbReference type="SAM" id="MobiDB-lite"/>
    </source>
</evidence>
<gene>
    <name evidence="2" type="ORF">PACTADRAFT_48697</name>
</gene>
<feature type="compositionally biased region" description="Acidic residues" evidence="1">
    <location>
        <begin position="61"/>
        <end position="71"/>
    </location>
</feature>
<protein>
    <submittedName>
        <fullName evidence="2">Uncharacterized protein</fullName>
    </submittedName>
</protein>